<dbReference type="EMBL" id="UINC01228742">
    <property type="protein sequence ID" value="SVE60181.1"/>
    <property type="molecule type" value="Genomic_DNA"/>
</dbReference>
<accession>A0A383ETT9</accession>
<evidence type="ECO:0000313" key="1">
    <source>
        <dbReference type="EMBL" id="SVE60181.1"/>
    </source>
</evidence>
<proteinExistence type="predicted"/>
<reference evidence="1" key="1">
    <citation type="submission" date="2018-05" db="EMBL/GenBank/DDBJ databases">
        <authorList>
            <person name="Lanie J.A."/>
            <person name="Ng W.-L."/>
            <person name="Kazmierczak K.M."/>
            <person name="Andrzejewski T.M."/>
            <person name="Davidsen T.M."/>
            <person name="Wayne K.J."/>
            <person name="Tettelin H."/>
            <person name="Glass J.I."/>
            <person name="Rusch D."/>
            <person name="Podicherti R."/>
            <person name="Tsui H.-C.T."/>
            <person name="Winkler M.E."/>
        </authorList>
    </citation>
    <scope>NUCLEOTIDE SEQUENCE</scope>
</reference>
<sequence length="36" mass="4242">MKVTTHAKNFANYIQTKILDQKEIPKLSYLNSFLNE</sequence>
<gene>
    <name evidence="1" type="ORF">METZ01_LOCUS513035</name>
</gene>
<organism evidence="1">
    <name type="scientific">marine metagenome</name>
    <dbReference type="NCBI Taxonomy" id="408172"/>
    <lineage>
        <taxon>unclassified sequences</taxon>
        <taxon>metagenomes</taxon>
        <taxon>ecological metagenomes</taxon>
    </lineage>
</organism>
<name>A0A383ETT9_9ZZZZ</name>
<dbReference type="AlphaFoldDB" id="A0A383ETT9"/>
<protein>
    <submittedName>
        <fullName evidence="1">Uncharacterized protein</fullName>
    </submittedName>
</protein>